<dbReference type="Pfam" id="PF08299">
    <property type="entry name" value="Bac_DnaA_C"/>
    <property type="match status" value="1"/>
</dbReference>
<feature type="domain" description="Chromosomal replication initiator DnaA C-terminal" evidence="13">
    <location>
        <begin position="362"/>
        <end position="431"/>
    </location>
</feature>
<dbReference type="Proteomes" id="UP000178794">
    <property type="component" value="Unassembled WGS sequence"/>
</dbReference>
<dbReference type="Gene3D" id="1.10.8.60">
    <property type="match status" value="1"/>
</dbReference>
<dbReference type="GO" id="GO:0006270">
    <property type="term" value="P:DNA replication initiation"/>
    <property type="evidence" value="ECO:0007669"/>
    <property type="project" value="UniProtKB-UniRule"/>
</dbReference>
<dbReference type="PRINTS" id="PR00051">
    <property type="entry name" value="DNAA"/>
</dbReference>
<dbReference type="InterPro" id="IPR038454">
    <property type="entry name" value="DnaA_N_sf"/>
</dbReference>
<evidence type="ECO:0000256" key="4">
    <source>
        <dbReference type="ARBA" id="ARBA00022741"/>
    </source>
</evidence>
<dbReference type="InterPro" id="IPR010921">
    <property type="entry name" value="Trp_repressor/repl_initiator"/>
</dbReference>
<feature type="domain" description="AAA+ ATPase" evidence="12">
    <location>
        <begin position="154"/>
        <end position="284"/>
    </location>
</feature>
<dbReference type="InterPro" id="IPR001957">
    <property type="entry name" value="Chromosome_initiator_DnaA"/>
</dbReference>
<evidence type="ECO:0000256" key="8">
    <source>
        <dbReference type="HAMAP-Rule" id="MF_00377"/>
    </source>
</evidence>
<proteinExistence type="inferred from homology"/>
<dbReference type="CDD" id="cd06571">
    <property type="entry name" value="Bac_DnaA_C"/>
    <property type="match status" value="1"/>
</dbReference>
<dbReference type="FunFam" id="3.40.50.300:FF:000668">
    <property type="entry name" value="Chromosomal replication initiator protein DnaA"/>
    <property type="match status" value="1"/>
</dbReference>
<feature type="binding site" evidence="8">
    <location>
        <position position="165"/>
    </location>
    <ligand>
        <name>ATP</name>
        <dbReference type="ChEBI" id="CHEBI:30616"/>
    </ligand>
</feature>
<dbReference type="InterPro" id="IPR003593">
    <property type="entry name" value="AAA+_ATPase"/>
</dbReference>
<keyword evidence="7 8" id="KW-0238">DNA-binding</keyword>
<dbReference type="Gene3D" id="3.40.50.300">
    <property type="entry name" value="P-loop containing nucleotide triphosphate hydrolases"/>
    <property type="match status" value="1"/>
</dbReference>
<dbReference type="GO" id="GO:0008289">
    <property type="term" value="F:lipid binding"/>
    <property type="evidence" value="ECO:0007669"/>
    <property type="project" value="UniProtKB-KW"/>
</dbReference>
<comment type="domain">
    <text evidence="8">Domain I is involved in oligomerization and binding regulators, domain II is flexibile and of varying length in different bacteria, domain III forms the AAA+ region, while domain IV binds dsDNA.</text>
</comment>
<dbReference type="GO" id="GO:0003688">
    <property type="term" value="F:DNA replication origin binding"/>
    <property type="evidence" value="ECO:0007669"/>
    <property type="project" value="UniProtKB-UniRule"/>
</dbReference>
<dbReference type="InterPro" id="IPR020591">
    <property type="entry name" value="Chromosome_initiator_DnaA-like"/>
</dbReference>
<comment type="subcellular location">
    <subcellularLocation>
        <location evidence="8">Cytoplasm</location>
    </subcellularLocation>
</comment>
<gene>
    <name evidence="8" type="primary">dnaA</name>
    <name evidence="14" type="ORF">A3C89_02300</name>
</gene>
<dbReference type="Pfam" id="PF00308">
    <property type="entry name" value="Bac_DnaA"/>
    <property type="match status" value="1"/>
</dbReference>
<comment type="subunit">
    <text evidence="8">Oligomerizes as a right-handed, spiral filament on DNA at oriC.</text>
</comment>
<evidence type="ECO:0000256" key="9">
    <source>
        <dbReference type="NCBIfam" id="TIGR00362"/>
    </source>
</evidence>
<comment type="function">
    <text evidence="8 10">Plays an essential role in the initiation and regulation of chromosomal replication. ATP-DnaA binds to the origin of replication (oriC) to initiate formation of the DNA replication initiation complex once per cell cycle. Binds the DnaA box (a 9 base pair repeat at the origin) and separates the double-stranded (ds)DNA. Forms a right-handed helical filament on oriC DNA; dsDNA binds to the exterior of the filament while single-stranded (ss)DNA is stabiized in the filament's interior. The ATP-DnaA-oriC complex binds and stabilizes one strand of the AT-rich DNA unwinding element (DUE), permitting loading of DNA polymerase. After initiation quickly degrades to an ADP-DnaA complex that is not apt for DNA replication. Binds acidic phospholipids.</text>
</comment>
<reference evidence="14 15" key="1">
    <citation type="journal article" date="2016" name="Nat. Commun.">
        <title>Thousands of microbial genomes shed light on interconnected biogeochemical processes in an aquifer system.</title>
        <authorList>
            <person name="Anantharaman K."/>
            <person name="Brown C.T."/>
            <person name="Hug L.A."/>
            <person name="Sharon I."/>
            <person name="Castelle C.J."/>
            <person name="Probst A.J."/>
            <person name="Thomas B.C."/>
            <person name="Singh A."/>
            <person name="Wilkins M.J."/>
            <person name="Karaoz U."/>
            <person name="Brodie E.L."/>
            <person name="Williams K.H."/>
            <person name="Hubbard S.S."/>
            <person name="Banfield J.F."/>
        </authorList>
    </citation>
    <scope>NUCLEOTIDE SEQUENCE [LARGE SCALE GENOMIC DNA]</scope>
</reference>
<evidence type="ECO:0000256" key="5">
    <source>
        <dbReference type="ARBA" id="ARBA00022840"/>
    </source>
</evidence>
<dbReference type="InterPro" id="IPR013159">
    <property type="entry name" value="DnaA_C"/>
</dbReference>
<evidence type="ECO:0000256" key="7">
    <source>
        <dbReference type="ARBA" id="ARBA00023125"/>
    </source>
</evidence>
<accession>A0A1F6DGP0</accession>
<dbReference type="CDD" id="cd00009">
    <property type="entry name" value="AAA"/>
    <property type="match status" value="1"/>
</dbReference>
<keyword evidence="5 8" id="KW-0067">ATP-binding</keyword>
<dbReference type="SMART" id="SM00382">
    <property type="entry name" value="AAA"/>
    <property type="match status" value="1"/>
</dbReference>
<keyword evidence="3 8" id="KW-0235">DNA replication</keyword>
<evidence type="ECO:0000256" key="11">
    <source>
        <dbReference type="RuleBase" id="RU004227"/>
    </source>
</evidence>
<protein>
    <recommendedName>
        <fullName evidence="8 9">Chromosomal replication initiator protein DnaA</fullName>
    </recommendedName>
</protein>
<dbReference type="InterPro" id="IPR024633">
    <property type="entry name" value="DnaA_N_dom"/>
</dbReference>
<dbReference type="GO" id="GO:0005524">
    <property type="term" value="F:ATP binding"/>
    <property type="evidence" value="ECO:0007669"/>
    <property type="project" value="UniProtKB-UniRule"/>
</dbReference>
<evidence type="ECO:0000256" key="3">
    <source>
        <dbReference type="ARBA" id="ARBA00022705"/>
    </source>
</evidence>
<evidence type="ECO:0000313" key="14">
    <source>
        <dbReference type="EMBL" id="OGG60202.1"/>
    </source>
</evidence>
<evidence type="ECO:0000256" key="2">
    <source>
        <dbReference type="ARBA" id="ARBA00022490"/>
    </source>
</evidence>
<dbReference type="InterPro" id="IPR013317">
    <property type="entry name" value="DnaA_dom"/>
</dbReference>
<evidence type="ECO:0000259" key="12">
    <source>
        <dbReference type="SMART" id="SM00382"/>
    </source>
</evidence>
<organism evidence="14 15">
    <name type="scientific">Candidatus Kaiserbacteria bacterium RIFCSPHIGHO2_02_FULL_50_50</name>
    <dbReference type="NCBI Taxonomy" id="1798492"/>
    <lineage>
        <taxon>Bacteria</taxon>
        <taxon>Candidatus Kaiseribacteriota</taxon>
    </lineage>
</organism>
<evidence type="ECO:0000256" key="6">
    <source>
        <dbReference type="ARBA" id="ARBA00023121"/>
    </source>
</evidence>
<dbReference type="SUPFAM" id="SSF52540">
    <property type="entry name" value="P-loop containing nucleoside triphosphate hydrolases"/>
    <property type="match status" value="1"/>
</dbReference>
<dbReference type="PROSITE" id="PS01008">
    <property type="entry name" value="DNAA"/>
    <property type="match status" value="1"/>
</dbReference>
<dbReference type="PANTHER" id="PTHR30050:SF2">
    <property type="entry name" value="CHROMOSOMAL REPLICATION INITIATOR PROTEIN DNAA"/>
    <property type="match status" value="1"/>
</dbReference>
<dbReference type="Gene3D" id="1.10.1750.10">
    <property type="match status" value="1"/>
</dbReference>
<evidence type="ECO:0000313" key="15">
    <source>
        <dbReference type="Proteomes" id="UP000178794"/>
    </source>
</evidence>
<evidence type="ECO:0000256" key="1">
    <source>
        <dbReference type="ARBA" id="ARBA00006583"/>
    </source>
</evidence>
<feature type="region of interest" description="Domain I, interacts with DnaA modulators" evidence="8">
    <location>
        <begin position="1"/>
        <end position="103"/>
    </location>
</feature>
<feature type="region of interest" description="Domain IV, binds dsDNA" evidence="8">
    <location>
        <begin position="336"/>
        <end position="453"/>
    </location>
</feature>
<dbReference type="GO" id="GO:0005737">
    <property type="term" value="C:cytoplasm"/>
    <property type="evidence" value="ECO:0007669"/>
    <property type="project" value="UniProtKB-SubCell"/>
</dbReference>
<feature type="binding site" evidence="8">
    <location>
        <position position="169"/>
    </location>
    <ligand>
        <name>ATP</name>
        <dbReference type="ChEBI" id="CHEBI:30616"/>
    </ligand>
</feature>
<dbReference type="PANTHER" id="PTHR30050">
    <property type="entry name" value="CHROMOSOMAL REPLICATION INITIATOR PROTEIN DNAA"/>
    <property type="match status" value="1"/>
</dbReference>
<dbReference type="SUPFAM" id="SSF48295">
    <property type="entry name" value="TrpR-like"/>
    <property type="match status" value="1"/>
</dbReference>
<dbReference type="EMBL" id="MFLF01000009">
    <property type="protein sequence ID" value="OGG60202.1"/>
    <property type="molecule type" value="Genomic_DNA"/>
</dbReference>
<evidence type="ECO:0000256" key="10">
    <source>
        <dbReference type="RuleBase" id="RU000577"/>
    </source>
</evidence>
<name>A0A1F6DGP0_9BACT</name>
<dbReference type="SMART" id="SM00760">
    <property type="entry name" value="Bac_DnaA_C"/>
    <property type="match status" value="1"/>
</dbReference>
<dbReference type="Pfam" id="PF11638">
    <property type="entry name" value="DnaA_N"/>
    <property type="match status" value="1"/>
</dbReference>
<dbReference type="InterPro" id="IPR018312">
    <property type="entry name" value="Chromosome_initiator_DnaA_CS"/>
</dbReference>
<dbReference type="InterPro" id="IPR027417">
    <property type="entry name" value="P-loop_NTPase"/>
</dbReference>
<dbReference type="GO" id="GO:0005886">
    <property type="term" value="C:plasma membrane"/>
    <property type="evidence" value="ECO:0007669"/>
    <property type="project" value="TreeGrafter"/>
</dbReference>
<keyword evidence="6 8" id="KW-0446">Lipid-binding</keyword>
<dbReference type="AlphaFoldDB" id="A0A1F6DGP0"/>
<evidence type="ECO:0000259" key="13">
    <source>
        <dbReference type="SMART" id="SM00760"/>
    </source>
</evidence>
<feature type="binding site" evidence="8">
    <location>
        <position position="167"/>
    </location>
    <ligand>
        <name>ATP</name>
        <dbReference type="ChEBI" id="CHEBI:30616"/>
    </ligand>
</feature>
<sequence>MSALSRDLVTLWDETLQELSTHTSPANKAWFRDTFITTYNTGTVTVGVPSIFVRDYLRDKFSTLILRVLREKEQGIRGVVFSVTHRTPPDQAKRIEREKQRSTTPSAVIPLDEYYVDRNDNLNPKYQFDSFVVGPFNQLPHAAAKAVVERPGVVYNPLFIYGQTGHGKTHLIQAVGNSLKKRGLKVLYVTSERFAVDYFNAIQTGDANKFKDKYRAYDAIIIDDVQFLSYKDKTQEELFHLFNAFHDLNKQIVFSSDIHPALLEGLEDRLRSRFNQGMIIDIPKPDLESRTAIISAKLAHRGITLDDQIVGYIAKSIEGNIRELEGMLNSIIIQSEVSEKPLTYEMVKGIVEVSLKPKTNLSIRDIIEKIARLYNLSIEDLHKKTRQKEIMRPRQLIMYILREDFQISFPNIGAAFGGRDHTTVIHSCERIKEDLKNDPMLPRELNRIRDLFR</sequence>
<dbReference type="NCBIfam" id="TIGR00362">
    <property type="entry name" value="DnaA"/>
    <property type="match status" value="1"/>
</dbReference>
<keyword evidence="4 8" id="KW-0547">Nucleotide-binding</keyword>
<dbReference type="STRING" id="1798492.A3C89_02300"/>
<dbReference type="Gene3D" id="3.30.300.180">
    <property type="match status" value="1"/>
</dbReference>
<dbReference type="HAMAP" id="MF_00377">
    <property type="entry name" value="DnaA_bact"/>
    <property type="match status" value="1"/>
</dbReference>
<comment type="caution">
    <text evidence="14">The sequence shown here is derived from an EMBL/GenBank/DDBJ whole genome shotgun (WGS) entry which is preliminary data.</text>
</comment>
<keyword evidence="2 8" id="KW-0963">Cytoplasm</keyword>
<dbReference type="GO" id="GO:0006275">
    <property type="term" value="P:regulation of DNA replication"/>
    <property type="evidence" value="ECO:0007669"/>
    <property type="project" value="UniProtKB-UniRule"/>
</dbReference>
<comment type="similarity">
    <text evidence="1 8 11">Belongs to the DnaA family.</text>
</comment>
<comment type="caution">
    <text evidence="8">Lacks conserved residue(s) required for the propagation of feature annotation.</text>
</comment>
<feature type="binding site" evidence="8">
    <location>
        <position position="168"/>
    </location>
    <ligand>
        <name>ATP</name>
        <dbReference type="ChEBI" id="CHEBI:30616"/>
    </ligand>
</feature>